<evidence type="ECO:0000259" key="2">
    <source>
        <dbReference type="Pfam" id="PF02371"/>
    </source>
</evidence>
<organism evidence="3 4">
    <name type="scientific">Streptomyces antimycoticus</name>
    <dbReference type="NCBI Taxonomy" id="68175"/>
    <lineage>
        <taxon>Bacteria</taxon>
        <taxon>Bacillati</taxon>
        <taxon>Actinomycetota</taxon>
        <taxon>Actinomycetes</taxon>
        <taxon>Kitasatosporales</taxon>
        <taxon>Streptomycetaceae</taxon>
        <taxon>Streptomyces</taxon>
        <taxon>Streptomyces violaceusniger group</taxon>
    </lineage>
</organism>
<dbReference type="PANTHER" id="PTHR33055:SF16">
    <property type="entry name" value="TRANSPOSASE FOR INSERTION SEQUENCE ELEMENT IS1547"/>
    <property type="match status" value="1"/>
</dbReference>
<evidence type="ECO:0000313" key="3">
    <source>
        <dbReference type="EMBL" id="BBJ37376.1"/>
    </source>
</evidence>
<evidence type="ECO:0000313" key="4">
    <source>
        <dbReference type="Proteomes" id="UP000463951"/>
    </source>
</evidence>
<accession>A0A499UKL9</accession>
<protein>
    <recommendedName>
        <fullName evidence="2">Transposase IS116/IS110/IS902 C-terminal domain-containing protein</fullName>
    </recommendedName>
</protein>
<reference evidence="3 4" key="1">
    <citation type="journal article" date="2020" name="Int. J. Syst. Evol. Microbiol.">
        <title>Reclassification of Streptomyces castelarensis and Streptomyces sporoclivatus as later heterotypic synonyms of Streptomyces antimycoticus.</title>
        <authorList>
            <person name="Komaki H."/>
            <person name="Tamura T."/>
        </authorList>
    </citation>
    <scope>NUCLEOTIDE SEQUENCE [LARGE SCALE GENOMIC DNA]</scope>
    <source>
        <strain evidence="3 4">NBRC 100767</strain>
    </source>
</reference>
<feature type="region of interest" description="Disordered" evidence="1">
    <location>
        <begin position="1"/>
        <end position="24"/>
    </location>
</feature>
<proteinExistence type="predicted"/>
<dbReference type="AlphaFoldDB" id="A0A499UKL9"/>
<dbReference type="GO" id="GO:0006313">
    <property type="term" value="P:DNA transposition"/>
    <property type="evidence" value="ECO:0007669"/>
    <property type="project" value="InterPro"/>
</dbReference>
<name>A0A499UKL9_9ACTN</name>
<sequence length="108" mass="12278">MASTKSKSAYARHNGTAPLPVWSGNRERHRLSRMGNRQLNVALHRIAITQAHYLPEARDYLQRRRQAGDTSTESIRVLKRRLSDVVYRALRRDAHPAEEPQIPLAAAA</sequence>
<dbReference type="PANTHER" id="PTHR33055">
    <property type="entry name" value="TRANSPOSASE FOR INSERTION SEQUENCE ELEMENT IS1111A"/>
    <property type="match status" value="1"/>
</dbReference>
<evidence type="ECO:0000256" key="1">
    <source>
        <dbReference type="SAM" id="MobiDB-lite"/>
    </source>
</evidence>
<dbReference type="Pfam" id="PF02371">
    <property type="entry name" value="Transposase_20"/>
    <property type="match status" value="1"/>
</dbReference>
<dbReference type="GO" id="GO:0004803">
    <property type="term" value="F:transposase activity"/>
    <property type="evidence" value="ECO:0007669"/>
    <property type="project" value="InterPro"/>
</dbReference>
<dbReference type="GO" id="GO:0003677">
    <property type="term" value="F:DNA binding"/>
    <property type="evidence" value="ECO:0007669"/>
    <property type="project" value="InterPro"/>
</dbReference>
<gene>
    <name evidence="3" type="ORF">SSPO_000940</name>
</gene>
<dbReference type="Proteomes" id="UP000463951">
    <property type="component" value="Chromosome"/>
</dbReference>
<feature type="domain" description="Transposase IS116/IS110/IS902 C-terminal" evidence="2">
    <location>
        <begin position="5"/>
        <end position="62"/>
    </location>
</feature>
<dbReference type="InterPro" id="IPR003346">
    <property type="entry name" value="Transposase_20"/>
</dbReference>
<dbReference type="EMBL" id="AP019620">
    <property type="protein sequence ID" value="BBJ37376.1"/>
    <property type="molecule type" value="Genomic_DNA"/>
</dbReference>
<dbReference type="InterPro" id="IPR047650">
    <property type="entry name" value="Transpos_IS110"/>
</dbReference>